<dbReference type="STRING" id="457570.Nther_0920"/>
<dbReference type="RefSeq" id="WP_012447383.1">
    <property type="nucleotide sequence ID" value="NC_010718.1"/>
</dbReference>
<protein>
    <recommendedName>
        <fullName evidence="4">Copper amine oxidase-like N-terminal domain-containing protein</fullName>
    </recommendedName>
</protein>
<dbReference type="InParanoid" id="B2A8D9"/>
<reference evidence="2 3" key="1">
    <citation type="submission" date="2008-04" db="EMBL/GenBank/DDBJ databases">
        <title>Complete sequence of chromosome of Natranaerobius thermophilus JW/NM-WN-LF.</title>
        <authorList>
            <consortium name="US DOE Joint Genome Institute"/>
            <person name="Copeland A."/>
            <person name="Lucas S."/>
            <person name="Lapidus A."/>
            <person name="Glavina del Rio T."/>
            <person name="Dalin E."/>
            <person name="Tice H."/>
            <person name="Bruce D."/>
            <person name="Goodwin L."/>
            <person name="Pitluck S."/>
            <person name="Chertkov O."/>
            <person name="Brettin T."/>
            <person name="Detter J.C."/>
            <person name="Han C."/>
            <person name="Kuske C.R."/>
            <person name="Schmutz J."/>
            <person name="Larimer F."/>
            <person name="Land M."/>
            <person name="Hauser L."/>
            <person name="Kyrpides N."/>
            <person name="Lykidis A."/>
            <person name="Mesbah N.M."/>
            <person name="Wiegel J."/>
        </authorList>
    </citation>
    <scope>NUCLEOTIDE SEQUENCE [LARGE SCALE GENOMIC DNA]</scope>
    <source>
        <strain evidence="3">ATCC BAA-1301 / DSM 18059 / JW/NM-WN-LF</strain>
    </source>
</reference>
<sequence length="406" mass="46953">MKKSCFKLLVISTMFIFAFFGTAGHNVIAQEDVFVKSDLMLKINGEQVEAEMFIEEGRVQIEAEAVNELFNGDFEEKFISLREVFETARAKVDWNGQERIINITLAEIDSEGMSNIELNSDEIVILAEEYILEKNTYKMSGNGISSFEMELPDMPVFPVLEFPINIEADLQYDPFKLYIKQSMDIPQEMLIELDNEGSSFDTVTNTEMLILEDKFYQNYPEDQWIVMSFEDLGMDEMLQYLTNMDPRETIELGKQYGIEYDLIDELTFNGEDCYVIRVELETDTLVSFIKDIFGESQLTLIDEGDLTKEELEIMNEQMLNLLDSIEMAIVQDMVINKETYETHQIISEMDYTFEINEVIEGEDFSGKVKTSSFMTLELFDYGVELDFPEIADAITLEEFTEVLLNE</sequence>
<accession>B2A8D9</accession>
<evidence type="ECO:0000313" key="3">
    <source>
        <dbReference type="Proteomes" id="UP000001683"/>
    </source>
</evidence>
<dbReference type="EMBL" id="CP001034">
    <property type="protein sequence ID" value="ACB84505.1"/>
    <property type="molecule type" value="Genomic_DNA"/>
</dbReference>
<dbReference type="eggNOG" id="ENOG50349JB">
    <property type="taxonomic scope" value="Bacteria"/>
</dbReference>
<feature type="chain" id="PRO_5002774961" description="Copper amine oxidase-like N-terminal domain-containing protein" evidence="1">
    <location>
        <begin position="24"/>
        <end position="406"/>
    </location>
</feature>
<gene>
    <name evidence="2" type="ordered locus">Nther_0920</name>
</gene>
<keyword evidence="1" id="KW-0732">Signal</keyword>
<dbReference type="KEGG" id="nth:Nther_0920"/>
<evidence type="ECO:0000256" key="1">
    <source>
        <dbReference type="SAM" id="SignalP"/>
    </source>
</evidence>
<proteinExistence type="predicted"/>
<organism evidence="2 3">
    <name type="scientific">Natranaerobius thermophilus (strain ATCC BAA-1301 / DSM 18059 / JW/NM-WN-LF)</name>
    <dbReference type="NCBI Taxonomy" id="457570"/>
    <lineage>
        <taxon>Bacteria</taxon>
        <taxon>Bacillati</taxon>
        <taxon>Bacillota</taxon>
        <taxon>Clostridia</taxon>
        <taxon>Natranaerobiales</taxon>
        <taxon>Natranaerobiaceae</taxon>
        <taxon>Natranaerobius</taxon>
    </lineage>
</organism>
<dbReference type="HOGENOM" id="CLU_640648_0_0_9"/>
<evidence type="ECO:0008006" key="4">
    <source>
        <dbReference type="Google" id="ProtNLM"/>
    </source>
</evidence>
<dbReference type="OrthoDB" id="1950397at2"/>
<keyword evidence="3" id="KW-1185">Reference proteome</keyword>
<feature type="signal peptide" evidence="1">
    <location>
        <begin position="1"/>
        <end position="23"/>
    </location>
</feature>
<dbReference type="AlphaFoldDB" id="B2A8D9"/>
<evidence type="ECO:0000313" key="2">
    <source>
        <dbReference type="EMBL" id="ACB84505.1"/>
    </source>
</evidence>
<name>B2A8D9_NATTJ</name>
<reference evidence="2 3" key="2">
    <citation type="journal article" date="2011" name="J. Bacteriol.">
        <title>Complete genome sequence of the anaerobic, halophilic alkalithermophile Natranaerobius thermophilus JW/NM-WN-LF.</title>
        <authorList>
            <person name="Zhao B."/>
            <person name="Mesbah N.M."/>
            <person name="Dalin E."/>
            <person name="Goodwin L."/>
            <person name="Nolan M."/>
            <person name="Pitluck S."/>
            <person name="Chertkov O."/>
            <person name="Brettin T.S."/>
            <person name="Han J."/>
            <person name="Larimer F.W."/>
            <person name="Land M.L."/>
            <person name="Hauser L."/>
            <person name="Kyrpides N."/>
            <person name="Wiegel J."/>
        </authorList>
    </citation>
    <scope>NUCLEOTIDE SEQUENCE [LARGE SCALE GENOMIC DNA]</scope>
    <source>
        <strain evidence="3">ATCC BAA-1301 / DSM 18059 / JW/NM-WN-LF</strain>
    </source>
</reference>
<dbReference type="Proteomes" id="UP000001683">
    <property type="component" value="Chromosome"/>
</dbReference>